<reference evidence="6 7" key="2">
    <citation type="submission" date="2020-02" db="EMBL/GenBank/DDBJ databases">
        <title>Candidatus Galacturonibacter soehngenii shows hetero-acetogenic catabolism of galacturonic acid but lacks a canonical carbon monoxide dehydrogenase/acetyl-CoA synthase complex.</title>
        <authorList>
            <person name="Diender M."/>
            <person name="Stouten G.R."/>
            <person name="Petersen J.F."/>
            <person name="Nielsen P.H."/>
            <person name="Dueholm M.S."/>
            <person name="Pronk J.T."/>
            <person name="Van Loosdrecht M.C.M."/>
        </authorList>
    </citation>
    <scope>NUCLEOTIDE SEQUENCE [LARGE SCALE GENOMIC DNA]</scope>
    <source>
        <strain evidence="6">GalUA</strain>
    </source>
</reference>
<dbReference type="SUPFAM" id="SSF52467">
    <property type="entry name" value="DHS-like NAD/FAD-binding domain"/>
    <property type="match status" value="1"/>
</dbReference>
<dbReference type="Gene3D" id="3.40.50.1220">
    <property type="entry name" value="TPP-binding domain"/>
    <property type="match status" value="1"/>
</dbReference>
<evidence type="ECO:0000256" key="2">
    <source>
        <dbReference type="ARBA" id="ARBA00022679"/>
    </source>
</evidence>
<dbReference type="Proteomes" id="UP000461768">
    <property type="component" value="Unassembled WGS sequence"/>
</dbReference>
<proteinExistence type="predicted"/>
<dbReference type="GO" id="GO:0046872">
    <property type="term" value="F:metal ion binding"/>
    <property type="evidence" value="ECO:0007669"/>
    <property type="project" value="UniProtKB-KW"/>
</dbReference>
<feature type="domain" description="Deacetylase sirtuin-type" evidence="5">
    <location>
        <begin position="1"/>
        <end position="245"/>
    </location>
</feature>
<name>A0A7V7UCP2_9FIRM</name>
<keyword evidence="4" id="KW-0479">Metal-binding</keyword>
<keyword evidence="4" id="KW-0862">Zinc</keyword>
<feature type="binding site" evidence="4">
    <location>
        <position position="153"/>
    </location>
    <ligand>
        <name>Zn(2+)</name>
        <dbReference type="ChEBI" id="CHEBI:29105"/>
    </ligand>
</feature>
<dbReference type="InterPro" id="IPR026590">
    <property type="entry name" value="Ssirtuin_cat_dom"/>
</dbReference>
<evidence type="ECO:0000313" key="7">
    <source>
        <dbReference type="Proteomes" id="UP000461768"/>
    </source>
</evidence>
<dbReference type="AlphaFoldDB" id="A0A7V7UCP2"/>
<evidence type="ECO:0000259" key="5">
    <source>
        <dbReference type="PROSITE" id="PS50305"/>
    </source>
</evidence>
<dbReference type="RefSeq" id="WP_151141889.1">
    <property type="nucleotide sequence ID" value="NZ_WAGX01000004.1"/>
</dbReference>
<accession>A0A7V7UCP2</accession>
<reference evidence="6 7" key="1">
    <citation type="submission" date="2019-09" db="EMBL/GenBank/DDBJ databases">
        <authorList>
            <person name="Valk L.C."/>
        </authorList>
    </citation>
    <scope>NUCLEOTIDE SEQUENCE [LARGE SCALE GENOMIC DNA]</scope>
    <source>
        <strain evidence="6">GalUA</strain>
    </source>
</reference>
<dbReference type="GO" id="GO:0070403">
    <property type="term" value="F:NAD+ binding"/>
    <property type="evidence" value="ECO:0007669"/>
    <property type="project" value="InterPro"/>
</dbReference>
<protein>
    <recommendedName>
        <fullName evidence="1">protein acetyllysine N-acetyltransferase</fullName>
        <ecNumber evidence="1">2.3.1.286</ecNumber>
    </recommendedName>
</protein>
<feature type="binding site" evidence="4">
    <location>
        <position position="132"/>
    </location>
    <ligand>
        <name>Zn(2+)</name>
        <dbReference type="ChEBI" id="CHEBI:29105"/>
    </ligand>
</feature>
<dbReference type="InterPro" id="IPR003000">
    <property type="entry name" value="Sirtuin"/>
</dbReference>
<feature type="binding site" evidence="4">
    <location>
        <position position="129"/>
    </location>
    <ligand>
        <name>Zn(2+)</name>
        <dbReference type="ChEBI" id="CHEBI:29105"/>
    </ligand>
</feature>
<comment type="caution">
    <text evidence="6">The sequence shown here is derived from an EMBL/GenBank/DDBJ whole genome shotgun (WGS) entry which is preliminary data.</text>
</comment>
<dbReference type="EMBL" id="WAGX01000004">
    <property type="protein sequence ID" value="KAB1439416.1"/>
    <property type="molecule type" value="Genomic_DNA"/>
</dbReference>
<sequence>MAYEMLVNMLKSTNRIVCLCGHGTYKENGYVDFRDDDEAYEIEMSYGYSPEELYSSTFFHTRTKLFYQYYRHKVLQLNVKPNQSFEALAQLEQMGKLKCTITRSVHPTLESAGCKKVVNLLGSVSDNTCPRCHKHYSVDYIAGTSKVPLCETCNVTIRPGVTLLGEMVSNHSITEAAWAITNAEVLLVIGCNLNVFLAEKLLQYYSGNRLVLINEEEHYTDRLADFVIHKKVVEVLPAVTNQLFV</sequence>
<dbReference type="EC" id="2.3.1.286" evidence="1"/>
<dbReference type="Gene3D" id="3.30.1600.10">
    <property type="entry name" value="SIR2/SIRT2 'Small Domain"/>
    <property type="match status" value="1"/>
</dbReference>
<feature type="binding site" evidence="4">
    <location>
        <position position="150"/>
    </location>
    <ligand>
        <name>Zn(2+)</name>
        <dbReference type="ChEBI" id="CHEBI:29105"/>
    </ligand>
</feature>
<dbReference type="InterPro" id="IPR029035">
    <property type="entry name" value="DHS-like_NAD/FAD-binding_dom"/>
</dbReference>
<dbReference type="GO" id="GO:0017136">
    <property type="term" value="F:histone deacetylase activity, NAD-dependent"/>
    <property type="evidence" value="ECO:0007669"/>
    <property type="project" value="TreeGrafter"/>
</dbReference>
<keyword evidence="3" id="KW-0520">NAD</keyword>
<dbReference type="PROSITE" id="PS50305">
    <property type="entry name" value="SIRTUIN"/>
    <property type="match status" value="1"/>
</dbReference>
<keyword evidence="2" id="KW-0808">Transferase</keyword>
<evidence type="ECO:0000256" key="3">
    <source>
        <dbReference type="ARBA" id="ARBA00023027"/>
    </source>
</evidence>
<evidence type="ECO:0000256" key="4">
    <source>
        <dbReference type="PROSITE-ProRule" id="PRU00236"/>
    </source>
</evidence>
<gene>
    <name evidence="6" type="ORF">F7O84_03185</name>
</gene>
<dbReference type="PANTHER" id="PTHR11085:SF4">
    <property type="entry name" value="NAD-DEPENDENT PROTEIN DEACYLASE"/>
    <property type="match status" value="1"/>
</dbReference>
<evidence type="ECO:0000256" key="1">
    <source>
        <dbReference type="ARBA" id="ARBA00012928"/>
    </source>
</evidence>
<dbReference type="Pfam" id="PF02146">
    <property type="entry name" value="SIR2"/>
    <property type="match status" value="1"/>
</dbReference>
<evidence type="ECO:0000313" key="6">
    <source>
        <dbReference type="EMBL" id="KAB1439416.1"/>
    </source>
</evidence>
<organism evidence="6 7">
    <name type="scientific">Candidatus Galacturonatibacter soehngenii</name>
    <dbReference type="NCBI Taxonomy" id="2307010"/>
    <lineage>
        <taxon>Bacteria</taxon>
        <taxon>Bacillati</taxon>
        <taxon>Bacillota</taxon>
        <taxon>Clostridia</taxon>
        <taxon>Lachnospirales</taxon>
        <taxon>Lachnospiraceae</taxon>
        <taxon>Candidatus Galacturonatibacter</taxon>
    </lineage>
</organism>
<dbReference type="InterPro" id="IPR026591">
    <property type="entry name" value="Sirtuin_cat_small_dom_sf"/>
</dbReference>
<keyword evidence="7" id="KW-1185">Reference proteome</keyword>
<comment type="caution">
    <text evidence="4">Lacks conserved residue(s) required for the propagation of feature annotation.</text>
</comment>
<dbReference type="OrthoDB" id="9800582at2"/>
<dbReference type="PANTHER" id="PTHR11085">
    <property type="entry name" value="NAD-DEPENDENT PROTEIN DEACYLASE SIRTUIN-5, MITOCHONDRIAL-RELATED"/>
    <property type="match status" value="1"/>
</dbReference>
<dbReference type="InterPro" id="IPR050134">
    <property type="entry name" value="NAD-dep_sirtuin_deacylases"/>
</dbReference>